<evidence type="ECO:0000256" key="2">
    <source>
        <dbReference type="ARBA" id="ARBA00022475"/>
    </source>
</evidence>
<reference evidence="7 8" key="1">
    <citation type="submission" date="2019-03" db="EMBL/GenBank/DDBJ databases">
        <authorList>
            <person name="Kim M.K.M."/>
        </authorList>
    </citation>
    <scope>NUCLEOTIDE SEQUENCE [LARGE SCALE GENOMIC DNA]</scope>
    <source>
        <strain evidence="7 8">18JY21-1</strain>
    </source>
</reference>
<gene>
    <name evidence="7" type="ORF">E0485_03680</name>
</gene>
<evidence type="ECO:0000256" key="4">
    <source>
        <dbReference type="ARBA" id="ARBA00022989"/>
    </source>
</evidence>
<evidence type="ECO:0000256" key="6">
    <source>
        <dbReference type="SAM" id="Phobius"/>
    </source>
</evidence>
<dbReference type="GO" id="GO:0044781">
    <property type="term" value="P:bacterial-type flagellum organization"/>
    <property type="evidence" value="ECO:0007669"/>
    <property type="project" value="InterPro"/>
</dbReference>
<comment type="subcellular location">
    <subcellularLocation>
        <location evidence="1">Cell membrane</location>
    </subcellularLocation>
</comment>
<evidence type="ECO:0000313" key="7">
    <source>
        <dbReference type="EMBL" id="TCZ79972.1"/>
    </source>
</evidence>
<dbReference type="Proteomes" id="UP000295418">
    <property type="component" value="Unassembled WGS sequence"/>
</dbReference>
<dbReference type="AlphaFoldDB" id="A0A4V2WPN7"/>
<accession>A0A4V2WPN7</accession>
<evidence type="ECO:0000313" key="8">
    <source>
        <dbReference type="Proteomes" id="UP000295418"/>
    </source>
</evidence>
<protein>
    <submittedName>
        <fullName evidence="7">Flagellar protein</fullName>
    </submittedName>
</protein>
<dbReference type="OrthoDB" id="2376965at2"/>
<proteinExistence type="predicted"/>
<keyword evidence="7" id="KW-0969">Cilium</keyword>
<dbReference type="RefSeq" id="WP_132416619.1">
    <property type="nucleotide sequence ID" value="NZ_SKFG01000002.1"/>
</dbReference>
<comment type="caution">
    <text evidence="7">The sequence shown here is derived from an EMBL/GenBank/DDBJ whole genome shotgun (WGS) entry which is preliminary data.</text>
</comment>
<keyword evidence="8" id="KW-1185">Reference proteome</keyword>
<evidence type="ECO:0000256" key="3">
    <source>
        <dbReference type="ARBA" id="ARBA00022692"/>
    </source>
</evidence>
<dbReference type="Pfam" id="PF04347">
    <property type="entry name" value="FliO"/>
    <property type="match status" value="1"/>
</dbReference>
<keyword evidence="4 6" id="KW-1133">Transmembrane helix</keyword>
<dbReference type="InterPro" id="IPR022781">
    <property type="entry name" value="Flagellar_biosynth_FliO"/>
</dbReference>
<keyword evidence="2" id="KW-1003">Cell membrane</keyword>
<feature type="transmembrane region" description="Helical" evidence="6">
    <location>
        <begin position="12"/>
        <end position="32"/>
    </location>
</feature>
<dbReference type="EMBL" id="SKFG01000002">
    <property type="protein sequence ID" value="TCZ79972.1"/>
    <property type="molecule type" value="Genomic_DNA"/>
</dbReference>
<keyword evidence="5 6" id="KW-0472">Membrane</keyword>
<dbReference type="GO" id="GO:0016020">
    <property type="term" value="C:membrane"/>
    <property type="evidence" value="ECO:0007669"/>
    <property type="project" value="InterPro"/>
</dbReference>
<name>A0A4V2WPN7_9BACL</name>
<organism evidence="7 8">
    <name type="scientific">Paenibacillus albiflavus</name>
    <dbReference type="NCBI Taxonomy" id="2545760"/>
    <lineage>
        <taxon>Bacteria</taxon>
        <taxon>Bacillati</taxon>
        <taxon>Bacillota</taxon>
        <taxon>Bacilli</taxon>
        <taxon>Bacillales</taxon>
        <taxon>Paenibacillaceae</taxon>
        <taxon>Paenibacillus</taxon>
    </lineage>
</organism>
<keyword evidence="3 6" id="KW-0812">Transmembrane</keyword>
<evidence type="ECO:0000256" key="5">
    <source>
        <dbReference type="ARBA" id="ARBA00023136"/>
    </source>
</evidence>
<keyword evidence="7" id="KW-0966">Cell projection</keyword>
<keyword evidence="7" id="KW-0282">Flagellum</keyword>
<sequence>MNESGGVWESFVLIVKVCFVLAIVIILFYMIIKILAKRNRMLGSGQSIRSIGGVPLGPNKSIQIVEIGHCLYLVGVGENIQLLEKIDDPDEVAFLTEMLTNKSSNAQFVTFGEWFKKVRSKPNKVDGEDVTASYQQVFYDKMQNSMNRKKRFEDILQEKQTERLNDE</sequence>
<evidence type="ECO:0000256" key="1">
    <source>
        <dbReference type="ARBA" id="ARBA00004236"/>
    </source>
</evidence>